<evidence type="ECO:0000256" key="2">
    <source>
        <dbReference type="ARBA" id="ARBA00023157"/>
    </source>
</evidence>
<dbReference type="GO" id="GO:0005615">
    <property type="term" value="C:extracellular space"/>
    <property type="evidence" value="ECO:0007669"/>
    <property type="project" value="TreeGrafter"/>
</dbReference>
<dbReference type="FunFam" id="3.10.450.10:FF:000004">
    <property type="entry name" value="Cystatin C"/>
    <property type="match status" value="1"/>
</dbReference>
<dbReference type="CDD" id="cd00042">
    <property type="entry name" value="CY"/>
    <property type="match status" value="1"/>
</dbReference>
<reference evidence="5" key="1">
    <citation type="submission" date="2020-03" db="EMBL/GenBank/DDBJ databases">
        <title>Studies in the Genomics of Life Span.</title>
        <authorList>
            <person name="Glass D."/>
        </authorList>
    </citation>
    <scope>NUCLEOTIDE SEQUENCE</scope>
    <source>
        <strain evidence="5">LTLLF</strain>
        <tissue evidence="5">Muscle</tissue>
    </source>
</reference>
<dbReference type="AlphaFoldDB" id="A0A8J6GP68"/>
<dbReference type="GO" id="GO:0031982">
    <property type="term" value="C:vesicle"/>
    <property type="evidence" value="ECO:0007669"/>
    <property type="project" value="TreeGrafter"/>
</dbReference>
<comment type="caution">
    <text evidence="5">The sequence shown here is derived from an EMBL/GenBank/DDBJ whole genome shotgun (WGS) entry which is preliminary data.</text>
</comment>
<gene>
    <name evidence="5" type="ORF">LTLLF_133330</name>
</gene>
<comment type="similarity">
    <text evidence="1">Belongs to the cystatin family.</text>
</comment>
<dbReference type="Proteomes" id="UP000710432">
    <property type="component" value="Unassembled WGS sequence"/>
</dbReference>
<name>A0A8J6GP68_MICOH</name>
<dbReference type="Gene3D" id="3.10.450.10">
    <property type="match status" value="1"/>
</dbReference>
<evidence type="ECO:0000256" key="1">
    <source>
        <dbReference type="ARBA" id="ARBA00009403"/>
    </source>
</evidence>
<evidence type="ECO:0000256" key="3">
    <source>
        <dbReference type="SAM" id="SignalP"/>
    </source>
</evidence>
<dbReference type="SMART" id="SM00043">
    <property type="entry name" value="CY"/>
    <property type="match status" value="1"/>
</dbReference>
<dbReference type="Pfam" id="PF00031">
    <property type="entry name" value="Cystatin"/>
    <property type="match status" value="1"/>
</dbReference>
<feature type="signal peptide" evidence="3">
    <location>
        <begin position="1"/>
        <end position="20"/>
    </location>
</feature>
<dbReference type="PANTHER" id="PTHR46186">
    <property type="entry name" value="CYSTATIN"/>
    <property type="match status" value="1"/>
</dbReference>
<evidence type="ECO:0000259" key="4">
    <source>
        <dbReference type="SMART" id="SM00043"/>
    </source>
</evidence>
<evidence type="ECO:0000313" key="5">
    <source>
        <dbReference type="EMBL" id="KAH0514670.1"/>
    </source>
</evidence>
<protein>
    <submittedName>
        <fullName evidence="5">Cystatin-C</fullName>
    </submittedName>
</protein>
<dbReference type="GO" id="GO:0005737">
    <property type="term" value="C:cytoplasm"/>
    <property type="evidence" value="ECO:0007669"/>
    <property type="project" value="TreeGrafter"/>
</dbReference>
<dbReference type="GO" id="GO:0004869">
    <property type="term" value="F:cysteine-type endopeptidase inhibitor activity"/>
    <property type="evidence" value="ECO:0007669"/>
    <property type="project" value="InterPro"/>
</dbReference>
<keyword evidence="3" id="KW-0732">Signal</keyword>
<dbReference type="InterPro" id="IPR046350">
    <property type="entry name" value="Cystatin_sf"/>
</dbReference>
<organism evidence="5 6">
    <name type="scientific">Microtus ochrogaster</name>
    <name type="common">Prairie vole</name>
    <dbReference type="NCBI Taxonomy" id="79684"/>
    <lineage>
        <taxon>Eukaryota</taxon>
        <taxon>Metazoa</taxon>
        <taxon>Chordata</taxon>
        <taxon>Craniata</taxon>
        <taxon>Vertebrata</taxon>
        <taxon>Euteleostomi</taxon>
        <taxon>Mammalia</taxon>
        <taxon>Eutheria</taxon>
        <taxon>Euarchontoglires</taxon>
        <taxon>Glires</taxon>
        <taxon>Rodentia</taxon>
        <taxon>Myomorpha</taxon>
        <taxon>Muroidea</taxon>
        <taxon>Cricetidae</taxon>
        <taxon>Arvicolinae</taxon>
        <taxon>Microtus</taxon>
    </lineage>
</organism>
<dbReference type="SUPFAM" id="SSF54403">
    <property type="entry name" value="Cystatin/monellin"/>
    <property type="match status" value="1"/>
</dbReference>
<dbReference type="PANTHER" id="PTHR46186:SF6">
    <property type="entry name" value="CYSTATIN-C"/>
    <property type="match status" value="1"/>
</dbReference>
<keyword evidence="2" id="KW-1015">Disulfide bond</keyword>
<sequence length="158" mass="17494">MASPLRAPLLLMAVLALASASTPKQSPRLLGGLQEANVNEEGVQRAVDFAISEYNKGSNDAYHSRAMQVLRARKQIVAGVNYYLDVMVGRTTCTKSQPNLAECPFHDQPHLMRVNHERNEVPADGKLAALEELLQPLFSFFTQLHHGDDGAEKREINE</sequence>
<dbReference type="EMBL" id="JAATJU010021100">
    <property type="protein sequence ID" value="KAH0514670.1"/>
    <property type="molecule type" value="Genomic_DNA"/>
</dbReference>
<dbReference type="InterPro" id="IPR000010">
    <property type="entry name" value="Cystatin_dom"/>
</dbReference>
<feature type="domain" description="Cystatin" evidence="4">
    <location>
        <begin position="28"/>
        <end position="133"/>
    </location>
</feature>
<feature type="chain" id="PRO_5035204904" evidence="3">
    <location>
        <begin position="21"/>
        <end position="158"/>
    </location>
</feature>
<evidence type="ECO:0000313" key="6">
    <source>
        <dbReference type="Proteomes" id="UP000710432"/>
    </source>
</evidence>
<accession>A0A8J6GP68</accession>
<proteinExistence type="inferred from homology"/>